<dbReference type="Ensembl" id="ENSAPLT00020004631.1">
    <property type="protein sequence ID" value="ENSAPLP00020004295.1"/>
    <property type="gene ID" value="ENSAPLG00020003114.1"/>
</dbReference>
<comment type="catalytic activity">
    <reaction evidence="15">
        <text>FAD = riboflavin cyclic-4',5'-phosphate + AMP + H(+)</text>
        <dbReference type="Rhea" id="RHEA:13729"/>
        <dbReference type="ChEBI" id="CHEBI:15378"/>
        <dbReference type="ChEBI" id="CHEBI:57692"/>
        <dbReference type="ChEBI" id="CHEBI:76202"/>
        <dbReference type="ChEBI" id="CHEBI:456215"/>
        <dbReference type="EC" id="4.6.1.15"/>
    </reaction>
</comment>
<evidence type="ECO:0000256" key="10">
    <source>
        <dbReference type="ARBA" id="ARBA00023285"/>
    </source>
</evidence>
<sequence length="777" mass="80334">MEAPKKLVGSVAGCADDTLAGLVACNPGLQLLRGHRVALRADLDALRGRVALLSGGGSGHEPAHAGYIGKGMLSGVVAGAVFTSPAVGSILAAIRAVTQAGAVGTLLIVKNYTGDRLNFGLALERARAEGADVQMVVVGDDCAFTTQKKAGRRGLCGTVLVHKVAGALAEAGASLDEIVKRVSAVTKAMGTLGLSLSPCSVPGSKPTFQLADDEMELGLGIHGEAGVRRMKVMPADEAVETMLAHMTDPANASHLPLSRGEPPWVSPEPPWGTPCTSKEVGGGLHSAHCLAGASVVLVVNNLGGLSCLELGIVASAAVRGLERRGVCIARALVGSFMTALEMAGVSLTLMLADEELLGLIDAKTTAMAWPNLVAGPAVSQRPEVLAPNEGPEPQAAQQAPSAGPGTKRVQLVLERVCSTLLGLQDKLNELDRAAGDGDCGHTHARAARAIQEWVRARPPPAAPAQLLSALADLLLEKMGGSSGVLYGLFLTAAARPLHNRSDLPTWADAMDAGIEAMRRYGGAAPGDRTMLDSLCAAAQALHALRSPGAELLTVLASAVQVQGWGGDRGWAEWDGNGCTGRALSAPCPPGRAQRRRQKPPGTWKLVRAEPATSARPSCCSLTPGRWRRRPCCAPCWRGCGAEGGQPACGCPPLGSLRLRRRWEMRQHAPSVPSECLWSPKVGSVSVLVQRGVGWWDLGLGGGGWSPCRGGEIQPALSVMAGEEGSCWATHEPSSLPRGWLGKPGGSHGCAHGVWRKLQKGGKTGTRGPGQSLPCTTG</sequence>
<reference evidence="20" key="1">
    <citation type="submission" date="2019-08" db="EMBL/GenBank/DDBJ databases">
        <title>Three high-quality genomes provides insights into domestication of ducks.</title>
        <authorList>
            <person name="Hou Z.C."/>
            <person name="Zhu F."/>
            <person name="Yin Z.T."/>
            <person name="Zhang F."/>
        </authorList>
    </citation>
    <scope>NUCLEOTIDE SEQUENCE [LARGE SCALE GENOMIC DNA]</scope>
</reference>
<dbReference type="SMART" id="SM01120">
    <property type="entry name" value="Dak2"/>
    <property type="match status" value="1"/>
</dbReference>
<comment type="catalytic activity">
    <reaction evidence="14">
        <text>D-glyceraldehyde + ATP = D-glyceraldehyde 3-phosphate + ADP + H(+)</text>
        <dbReference type="Rhea" id="RHEA:13941"/>
        <dbReference type="ChEBI" id="CHEBI:15378"/>
        <dbReference type="ChEBI" id="CHEBI:17378"/>
        <dbReference type="ChEBI" id="CHEBI:30616"/>
        <dbReference type="ChEBI" id="CHEBI:59776"/>
        <dbReference type="ChEBI" id="CHEBI:456216"/>
        <dbReference type="EC" id="2.7.1.28"/>
    </reaction>
</comment>
<dbReference type="Gene3D" id="1.25.40.340">
    <property type="match status" value="1"/>
</dbReference>
<dbReference type="GO" id="GO:0005524">
    <property type="term" value="F:ATP binding"/>
    <property type="evidence" value="ECO:0007669"/>
    <property type="project" value="UniProtKB-KW"/>
</dbReference>
<dbReference type="InterPro" id="IPR050861">
    <property type="entry name" value="Dihydroxyacetone_Kinase"/>
</dbReference>
<dbReference type="SUPFAM" id="SSF101473">
    <property type="entry name" value="DhaL-like"/>
    <property type="match status" value="1"/>
</dbReference>
<dbReference type="EC" id="4.6.1.15" evidence="4"/>
<evidence type="ECO:0000259" key="18">
    <source>
        <dbReference type="PROSITE" id="PS51480"/>
    </source>
</evidence>
<evidence type="ECO:0000256" key="5">
    <source>
        <dbReference type="ARBA" id="ARBA00018932"/>
    </source>
</evidence>
<dbReference type="GO" id="GO:0050354">
    <property type="term" value="F:triokinase activity"/>
    <property type="evidence" value="ECO:0007669"/>
    <property type="project" value="UniProtKB-EC"/>
</dbReference>
<dbReference type="Proteomes" id="UP000694400">
    <property type="component" value="Chromosome 5"/>
</dbReference>
<feature type="domain" description="DhaK" evidence="19">
    <location>
        <begin position="10"/>
        <end position="369"/>
    </location>
</feature>
<feature type="region of interest" description="Disordered" evidence="17">
    <location>
        <begin position="757"/>
        <end position="777"/>
    </location>
</feature>
<dbReference type="Pfam" id="PF02734">
    <property type="entry name" value="Dak2"/>
    <property type="match status" value="1"/>
</dbReference>
<evidence type="ECO:0000256" key="7">
    <source>
        <dbReference type="ARBA" id="ARBA00022741"/>
    </source>
</evidence>
<evidence type="ECO:0000256" key="3">
    <source>
        <dbReference type="ARBA" id="ARBA00012110"/>
    </source>
</evidence>
<evidence type="ECO:0000256" key="6">
    <source>
        <dbReference type="ARBA" id="ARBA00022679"/>
    </source>
</evidence>
<dbReference type="InterPro" id="IPR036117">
    <property type="entry name" value="DhaL_dom_sf"/>
</dbReference>
<evidence type="ECO:0000256" key="17">
    <source>
        <dbReference type="SAM" id="MobiDB-lite"/>
    </source>
</evidence>
<dbReference type="AlphaFoldDB" id="A0A8B9QW87"/>
<comment type="subunit">
    <text evidence="13">Homodimer. Interacts with IFIH1 (via the CARD domains), the interaction is inhibited by viral infection.</text>
</comment>
<protein>
    <recommendedName>
        <fullName evidence="5">Triokinase/FMN cyclase</fullName>
        <ecNumber evidence="3">2.7.1.28</ecNumber>
        <ecNumber evidence="2">2.7.1.29</ecNumber>
        <ecNumber evidence="4">4.6.1.15</ecNumber>
    </recommendedName>
    <alternativeName>
        <fullName evidence="11">Bifunctional ATP-dependent dihydroxyacetone kinase/FAD-AMP lyase (cyclizing)</fullName>
    </alternativeName>
</protein>
<evidence type="ECO:0000313" key="21">
    <source>
        <dbReference type="Proteomes" id="UP000694400"/>
    </source>
</evidence>
<dbReference type="PANTHER" id="PTHR28629">
    <property type="entry name" value="TRIOKINASE/FMN CYCLASE"/>
    <property type="match status" value="1"/>
</dbReference>
<comment type="function">
    <text evidence="12">Catalyzes both the phosphorylation of dihydroxyacetone and of glyceraldehyde, and the splitting of ribonucleoside diphosphate-X compounds among which FAD is the best substrate. Represses IFIH1-mediated cellular antiviral response.</text>
</comment>
<proteinExistence type="predicted"/>
<reference evidence="20" key="2">
    <citation type="submission" date="2025-08" db="UniProtKB">
        <authorList>
            <consortium name="Ensembl"/>
        </authorList>
    </citation>
    <scope>IDENTIFICATION</scope>
</reference>
<dbReference type="PANTHER" id="PTHR28629:SF4">
    <property type="entry name" value="TRIOKINASE_FMN CYCLASE"/>
    <property type="match status" value="1"/>
</dbReference>
<evidence type="ECO:0000256" key="9">
    <source>
        <dbReference type="ARBA" id="ARBA00022840"/>
    </source>
</evidence>
<evidence type="ECO:0000256" key="11">
    <source>
        <dbReference type="ARBA" id="ARBA00032426"/>
    </source>
</evidence>
<accession>A0A8B9QW87</accession>
<organism evidence="20 21">
    <name type="scientific">Anas platyrhynchos</name>
    <name type="common">Mallard</name>
    <name type="synonym">Anas boschas</name>
    <dbReference type="NCBI Taxonomy" id="8839"/>
    <lineage>
        <taxon>Eukaryota</taxon>
        <taxon>Metazoa</taxon>
        <taxon>Chordata</taxon>
        <taxon>Craniata</taxon>
        <taxon>Vertebrata</taxon>
        <taxon>Euteleostomi</taxon>
        <taxon>Archelosauria</taxon>
        <taxon>Archosauria</taxon>
        <taxon>Dinosauria</taxon>
        <taxon>Saurischia</taxon>
        <taxon>Theropoda</taxon>
        <taxon>Coelurosauria</taxon>
        <taxon>Aves</taxon>
        <taxon>Neognathae</taxon>
        <taxon>Galloanserae</taxon>
        <taxon>Anseriformes</taxon>
        <taxon>Anatidae</taxon>
        <taxon>Anatinae</taxon>
        <taxon>Anas</taxon>
    </lineage>
</organism>
<feature type="region of interest" description="Disordered" evidence="17">
    <location>
        <begin position="383"/>
        <end position="404"/>
    </location>
</feature>
<dbReference type="SUPFAM" id="SSF82549">
    <property type="entry name" value="DAK1/DegV-like"/>
    <property type="match status" value="1"/>
</dbReference>
<dbReference type="Pfam" id="PF02733">
    <property type="entry name" value="Dak1"/>
    <property type="match status" value="1"/>
</dbReference>
<dbReference type="GO" id="GO:0004371">
    <property type="term" value="F:glycerone kinase activity"/>
    <property type="evidence" value="ECO:0007669"/>
    <property type="project" value="UniProtKB-EC"/>
</dbReference>
<evidence type="ECO:0000256" key="4">
    <source>
        <dbReference type="ARBA" id="ARBA00012578"/>
    </source>
</evidence>
<dbReference type="PROSITE" id="PS51480">
    <property type="entry name" value="DHAL"/>
    <property type="match status" value="1"/>
</dbReference>
<evidence type="ECO:0000256" key="16">
    <source>
        <dbReference type="ARBA" id="ARBA00048898"/>
    </source>
</evidence>
<comment type="cofactor">
    <cofactor evidence="1">
        <name>Co(2+)</name>
        <dbReference type="ChEBI" id="CHEBI:48828"/>
    </cofactor>
</comment>
<keyword evidence="6" id="KW-0808">Transferase</keyword>
<comment type="catalytic activity">
    <reaction evidence="16">
        <text>dihydroxyacetone + ATP = dihydroxyacetone phosphate + ADP + H(+)</text>
        <dbReference type="Rhea" id="RHEA:15773"/>
        <dbReference type="ChEBI" id="CHEBI:15378"/>
        <dbReference type="ChEBI" id="CHEBI:16016"/>
        <dbReference type="ChEBI" id="CHEBI:30616"/>
        <dbReference type="ChEBI" id="CHEBI:57642"/>
        <dbReference type="ChEBI" id="CHEBI:456216"/>
        <dbReference type="EC" id="2.7.1.29"/>
    </reaction>
</comment>
<evidence type="ECO:0000256" key="13">
    <source>
        <dbReference type="ARBA" id="ARBA00046681"/>
    </source>
</evidence>
<evidence type="ECO:0000256" key="8">
    <source>
        <dbReference type="ARBA" id="ARBA00022777"/>
    </source>
</evidence>
<keyword evidence="8" id="KW-0418">Kinase</keyword>
<keyword evidence="10" id="KW-0170">Cobalt</keyword>
<evidence type="ECO:0000256" key="15">
    <source>
        <dbReference type="ARBA" id="ARBA00048526"/>
    </source>
</evidence>
<evidence type="ECO:0000256" key="12">
    <source>
        <dbReference type="ARBA" id="ARBA00045490"/>
    </source>
</evidence>
<keyword evidence="9" id="KW-0067">ATP-binding</keyword>
<evidence type="ECO:0000256" key="2">
    <source>
        <dbReference type="ARBA" id="ARBA00012107"/>
    </source>
</evidence>
<dbReference type="GO" id="GO:0019563">
    <property type="term" value="P:glycerol catabolic process"/>
    <property type="evidence" value="ECO:0007669"/>
    <property type="project" value="TreeGrafter"/>
</dbReference>
<dbReference type="Gene3D" id="3.30.1180.20">
    <property type="entry name" value="Dihydroxyacetone kinase, domain 2"/>
    <property type="match status" value="1"/>
</dbReference>
<dbReference type="Gene3D" id="3.40.50.10440">
    <property type="entry name" value="Dihydroxyacetone kinase, domain 1"/>
    <property type="match status" value="1"/>
</dbReference>
<evidence type="ECO:0000313" key="20">
    <source>
        <dbReference type="Ensembl" id="ENSAPLP00020004295.1"/>
    </source>
</evidence>
<dbReference type="InterPro" id="IPR004007">
    <property type="entry name" value="DhaL_dom"/>
</dbReference>
<dbReference type="GO" id="GO:0034012">
    <property type="term" value="F:FAD-AMP lyase (cyclizing) activity"/>
    <property type="evidence" value="ECO:0007669"/>
    <property type="project" value="UniProtKB-EC"/>
</dbReference>
<dbReference type="InterPro" id="IPR004006">
    <property type="entry name" value="DhaK_dom"/>
</dbReference>
<dbReference type="FunFam" id="3.40.50.10440:FF:000001">
    <property type="entry name" value="Dihydroxyacetone kinase, DhaK subunit"/>
    <property type="match status" value="1"/>
</dbReference>
<name>A0A8B9QW87_ANAPL</name>
<evidence type="ECO:0000256" key="14">
    <source>
        <dbReference type="ARBA" id="ARBA00047974"/>
    </source>
</evidence>
<dbReference type="EC" id="2.7.1.29" evidence="2"/>
<dbReference type="GO" id="GO:0005829">
    <property type="term" value="C:cytosol"/>
    <property type="evidence" value="ECO:0007669"/>
    <property type="project" value="TreeGrafter"/>
</dbReference>
<dbReference type="EC" id="2.7.1.28" evidence="3"/>
<feature type="domain" description="DhaL" evidence="18">
    <location>
        <begin position="407"/>
        <end position="589"/>
    </location>
</feature>
<feature type="compositionally biased region" description="Low complexity" evidence="17">
    <location>
        <begin position="386"/>
        <end position="404"/>
    </location>
</feature>
<reference evidence="20" key="3">
    <citation type="submission" date="2025-09" db="UniProtKB">
        <authorList>
            <consortium name="Ensembl"/>
        </authorList>
    </citation>
    <scope>IDENTIFICATION</scope>
</reference>
<evidence type="ECO:0000256" key="1">
    <source>
        <dbReference type="ARBA" id="ARBA00001941"/>
    </source>
</evidence>
<keyword evidence="7" id="KW-0547">Nucleotide-binding</keyword>
<evidence type="ECO:0000259" key="19">
    <source>
        <dbReference type="PROSITE" id="PS51481"/>
    </source>
</evidence>
<dbReference type="PROSITE" id="PS51481">
    <property type="entry name" value="DHAK"/>
    <property type="match status" value="1"/>
</dbReference>